<protein>
    <submittedName>
        <fullName evidence="2">Alpha-E domain-containing protein</fullName>
    </submittedName>
</protein>
<dbReference type="AlphaFoldDB" id="A0AAW7XC22"/>
<evidence type="ECO:0000313" key="2">
    <source>
        <dbReference type="EMBL" id="MDO6425129.1"/>
    </source>
</evidence>
<feature type="domain" description="DUF403" evidence="1">
    <location>
        <begin position="1"/>
        <end position="82"/>
    </location>
</feature>
<feature type="non-terminal residue" evidence="2">
    <location>
        <position position="82"/>
    </location>
</feature>
<name>A0AAW7XC22_9GAMM</name>
<evidence type="ECO:0000313" key="3">
    <source>
        <dbReference type="Proteomes" id="UP001169760"/>
    </source>
</evidence>
<dbReference type="EMBL" id="JAUOPB010000298">
    <property type="protein sequence ID" value="MDO6425129.1"/>
    <property type="molecule type" value="Genomic_DNA"/>
</dbReference>
<sequence>MMHNEVYNIIMLGVHLERANIVIRVIDTKHQDAMLTREEISYKTSYEWTTLLKCIQSFDMMKRHYKKVPISKDTLDFLILNP</sequence>
<dbReference type="InterPro" id="IPR007296">
    <property type="entry name" value="DUF403"/>
</dbReference>
<evidence type="ECO:0000259" key="1">
    <source>
        <dbReference type="Pfam" id="PF04168"/>
    </source>
</evidence>
<accession>A0AAW7XC22</accession>
<gene>
    <name evidence="2" type="ORF">Q4521_21805</name>
</gene>
<dbReference type="RefSeq" id="WP_303494537.1">
    <property type="nucleotide sequence ID" value="NZ_JAUOPB010000298.1"/>
</dbReference>
<dbReference type="Proteomes" id="UP001169760">
    <property type="component" value="Unassembled WGS sequence"/>
</dbReference>
<comment type="caution">
    <text evidence="2">The sequence shown here is derived from an EMBL/GenBank/DDBJ whole genome shotgun (WGS) entry which is preliminary data.</text>
</comment>
<proteinExistence type="predicted"/>
<reference evidence="2" key="1">
    <citation type="submission" date="2023-07" db="EMBL/GenBank/DDBJ databases">
        <title>Genome content predicts the carbon catabolic preferences of heterotrophic bacteria.</title>
        <authorList>
            <person name="Gralka M."/>
        </authorList>
    </citation>
    <scope>NUCLEOTIDE SEQUENCE</scope>
    <source>
        <strain evidence="2">I3M17_2</strain>
    </source>
</reference>
<dbReference type="Pfam" id="PF04168">
    <property type="entry name" value="Alpha-E"/>
    <property type="match status" value="1"/>
</dbReference>
<organism evidence="2 3">
    <name type="scientific">Saccharophagus degradans</name>
    <dbReference type="NCBI Taxonomy" id="86304"/>
    <lineage>
        <taxon>Bacteria</taxon>
        <taxon>Pseudomonadati</taxon>
        <taxon>Pseudomonadota</taxon>
        <taxon>Gammaproteobacteria</taxon>
        <taxon>Cellvibrionales</taxon>
        <taxon>Cellvibrionaceae</taxon>
        <taxon>Saccharophagus</taxon>
    </lineage>
</organism>